<evidence type="ECO:0000313" key="2">
    <source>
        <dbReference type="Proteomes" id="UP000013548"/>
    </source>
</evidence>
<gene>
    <name evidence="1" type="ORF">J113_26095</name>
</gene>
<name>R4MP06_MYCTX</name>
<proteinExistence type="predicted"/>
<dbReference type="EMBL" id="CP005386">
    <property type="protein sequence ID" value="AGL29217.1"/>
    <property type="molecule type" value="Genomic_DNA"/>
</dbReference>
<accession>R4MP06</accession>
<evidence type="ECO:0000313" key="1">
    <source>
        <dbReference type="EMBL" id="AGL29217.1"/>
    </source>
</evidence>
<dbReference type="HOGENOM" id="CLU_3063744_0_0_11"/>
<keyword evidence="1" id="KW-0472">Membrane</keyword>
<dbReference type="PATRIC" id="fig|1310114.3.peg.5475"/>
<protein>
    <submittedName>
        <fullName evidence="1">Transmembrane protein</fullName>
    </submittedName>
</protein>
<dbReference type="KEGG" id="mtuc:J113_26095"/>
<reference evidence="1 2" key="1">
    <citation type="journal article" date="2013" name="Genome Announc.">
        <title>Whole-Genome Sequences of Four Clinical Isolates of Mycobacterium tuberculosis from Tamil Nadu, South India.</title>
        <authorList>
            <person name="Narayanan S."/>
            <person name="Deshpande U."/>
        </authorList>
    </citation>
    <scope>NUCLEOTIDE SEQUENCE [LARGE SCALE GENOMIC DNA]</scope>
    <source>
        <strain evidence="1 2">CAS/NITR204</strain>
    </source>
</reference>
<dbReference type="BioCyc" id="MTUB1310114:G13A2-3803-MONOMER"/>
<dbReference type="AlphaFoldDB" id="R4MP06"/>
<dbReference type="Proteomes" id="UP000013548">
    <property type="component" value="Chromosome"/>
</dbReference>
<organism evidence="1 2">
    <name type="scientific">Mycobacterium tuberculosis CAS/NITR204</name>
    <dbReference type="NCBI Taxonomy" id="1310114"/>
    <lineage>
        <taxon>Bacteria</taxon>
        <taxon>Bacillati</taxon>
        <taxon>Actinomycetota</taxon>
        <taxon>Actinomycetes</taxon>
        <taxon>Mycobacteriales</taxon>
        <taxon>Mycobacteriaceae</taxon>
        <taxon>Mycobacterium</taxon>
        <taxon>Mycobacterium tuberculosis complex</taxon>
    </lineage>
</organism>
<keyword evidence="1" id="KW-0812">Transmembrane</keyword>
<sequence>MWCAYSRPRASSLTGTGGQRWRSVALEPTTADDVDAGYRGDWPATCTSATEVR</sequence>